<keyword evidence="2" id="KW-1185">Reference proteome</keyword>
<dbReference type="AlphaFoldDB" id="A0A4V4H778"/>
<comment type="caution">
    <text evidence="1">The sequence shown here is derived from an EMBL/GenBank/DDBJ whole genome shotgun (WGS) entry which is preliminary data.</text>
</comment>
<organism evidence="1 2">
    <name type="scientific">Musa balbisiana</name>
    <name type="common">Banana</name>
    <dbReference type="NCBI Taxonomy" id="52838"/>
    <lineage>
        <taxon>Eukaryota</taxon>
        <taxon>Viridiplantae</taxon>
        <taxon>Streptophyta</taxon>
        <taxon>Embryophyta</taxon>
        <taxon>Tracheophyta</taxon>
        <taxon>Spermatophyta</taxon>
        <taxon>Magnoliopsida</taxon>
        <taxon>Liliopsida</taxon>
        <taxon>Zingiberales</taxon>
        <taxon>Musaceae</taxon>
        <taxon>Musa</taxon>
    </lineage>
</organism>
<name>A0A4V4H778_MUSBA</name>
<proteinExistence type="predicted"/>
<evidence type="ECO:0000313" key="1">
    <source>
        <dbReference type="EMBL" id="THU62746.1"/>
    </source>
</evidence>
<dbReference type="EMBL" id="PYDT01000004">
    <property type="protein sequence ID" value="THU62746.1"/>
    <property type="molecule type" value="Genomic_DNA"/>
</dbReference>
<accession>A0A4V4H778</accession>
<dbReference type="Proteomes" id="UP000317650">
    <property type="component" value="Chromosome 1"/>
</dbReference>
<protein>
    <submittedName>
        <fullName evidence="1">Uncharacterized protein</fullName>
    </submittedName>
</protein>
<reference evidence="1 2" key="1">
    <citation type="journal article" date="2019" name="Nat. Plants">
        <title>Genome sequencing of Musa balbisiana reveals subgenome evolution and function divergence in polyploid bananas.</title>
        <authorList>
            <person name="Yao X."/>
        </authorList>
    </citation>
    <scope>NUCLEOTIDE SEQUENCE [LARGE SCALE GENOMIC DNA]</scope>
    <source>
        <strain evidence="2">cv. DH-PKW</strain>
        <tissue evidence="1">Leaves</tissue>
    </source>
</reference>
<evidence type="ECO:0000313" key="2">
    <source>
        <dbReference type="Proteomes" id="UP000317650"/>
    </source>
</evidence>
<sequence>MLGSGRILNNPYYLNWIRLELGSDRKSKAADRLPVRSIGHRLTGSAARIRRRADIRLRSFELMLKFELFRFYFSRILYVVSVSGFLKSTSDAVIVAFWVLKEEFSS</sequence>
<gene>
    <name evidence="1" type="ORF">C4D60_Mb01t08380</name>
</gene>